<accession>A0ACC3CBK8</accession>
<dbReference type="EMBL" id="CM020620">
    <property type="protein sequence ID" value="KAK1867562.1"/>
    <property type="molecule type" value="Genomic_DNA"/>
</dbReference>
<reference evidence="1" key="1">
    <citation type="submission" date="2019-11" db="EMBL/GenBank/DDBJ databases">
        <title>Nori genome reveals adaptations in red seaweeds to the harsh intertidal environment.</title>
        <authorList>
            <person name="Wang D."/>
            <person name="Mao Y."/>
        </authorList>
    </citation>
    <scope>NUCLEOTIDE SEQUENCE</scope>
    <source>
        <tissue evidence="1">Gametophyte</tissue>
    </source>
</reference>
<sequence length="162" mass="17189">MTFSPEYPPTGLAFYHDPAEDALFVAGVVEATSPGLNPWGAPEDGRDVRVWRYDLAARTWAVVVEYSSVAPGGPPPVHDFWGTMTAFPAGNRLHLCRPAAVAAGEAPPWAQCGGRGWAAPPAWTAPVRCSGGYACTRLSEWYSHCAPCHSGGDDSGDTPLYA</sequence>
<gene>
    <name evidence="1" type="ORF">I4F81_010068</name>
</gene>
<organism evidence="1 2">
    <name type="scientific">Pyropia yezoensis</name>
    <name type="common">Susabi-nori</name>
    <name type="synonym">Porphyra yezoensis</name>
    <dbReference type="NCBI Taxonomy" id="2788"/>
    <lineage>
        <taxon>Eukaryota</taxon>
        <taxon>Rhodophyta</taxon>
        <taxon>Bangiophyceae</taxon>
        <taxon>Bangiales</taxon>
        <taxon>Bangiaceae</taxon>
        <taxon>Pyropia</taxon>
    </lineage>
</organism>
<comment type="caution">
    <text evidence="1">The sequence shown here is derived from an EMBL/GenBank/DDBJ whole genome shotgun (WGS) entry which is preliminary data.</text>
</comment>
<proteinExistence type="predicted"/>
<evidence type="ECO:0000313" key="1">
    <source>
        <dbReference type="EMBL" id="KAK1867562.1"/>
    </source>
</evidence>
<dbReference type="Proteomes" id="UP000798662">
    <property type="component" value="Chromosome 3"/>
</dbReference>
<protein>
    <submittedName>
        <fullName evidence="1">Uncharacterized protein</fullName>
    </submittedName>
</protein>
<evidence type="ECO:0000313" key="2">
    <source>
        <dbReference type="Proteomes" id="UP000798662"/>
    </source>
</evidence>
<name>A0ACC3CBK8_PYRYE</name>
<keyword evidence="2" id="KW-1185">Reference proteome</keyword>